<feature type="chain" id="PRO_5043821057" evidence="1">
    <location>
        <begin position="23"/>
        <end position="123"/>
    </location>
</feature>
<accession>A0AAV7NKU1</accession>
<evidence type="ECO:0000313" key="3">
    <source>
        <dbReference type="Proteomes" id="UP001066276"/>
    </source>
</evidence>
<dbReference type="AlphaFoldDB" id="A0AAV7NKU1"/>
<sequence>MSGGSAADRLLALFLNTWGSCSLETLGCWGGCRSLQLLVTRLSKGVASRGERCLPGELTGDWTRELLARWIHGAYSQLARLLVTEESTQYVRKADYQPWFLSDHALLLMGFGRCTRRPTIPLW</sequence>
<protein>
    <submittedName>
        <fullName evidence="2">Uncharacterized protein</fullName>
    </submittedName>
</protein>
<keyword evidence="3" id="KW-1185">Reference proteome</keyword>
<evidence type="ECO:0000256" key="1">
    <source>
        <dbReference type="SAM" id="SignalP"/>
    </source>
</evidence>
<comment type="caution">
    <text evidence="2">The sequence shown here is derived from an EMBL/GenBank/DDBJ whole genome shotgun (WGS) entry which is preliminary data.</text>
</comment>
<organism evidence="2 3">
    <name type="scientific">Pleurodeles waltl</name>
    <name type="common">Iberian ribbed newt</name>
    <dbReference type="NCBI Taxonomy" id="8319"/>
    <lineage>
        <taxon>Eukaryota</taxon>
        <taxon>Metazoa</taxon>
        <taxon>Chordata</taxon>
        <taxon>Craniata</taxon>
        <taxon>Vertebrata</taxon>
        <taxon>Euteleostomi</taxon>
        <taxon>Amphibia</taxon>
        <taxon>Batrachia</taxon>
        <taxon>Caudata</taxon>
        <taxon>Salamandroidea</taxon>
        <taxon>Salamandridae</taxon>
        <taxon>Pleurodelinae</taxon>
        <taxon>Pleurodeles</taxon>
    </lineage>
</organism>
<reference evidence="2" key="1">
    <citation type="journal article" date="2022" name="bioRxiv">
        <title>Sequencing and chromosome-scale assembly of the giantPleurodeles waltlgenome.</title>
        <authorList>
            <person name="Brown T."/>
            <person name="Elewa A."/>
            <person name="Iarovenko S."/>
            <person name="Subramanian E."/>
            <person name="Araus A.J."/>
            <person name="Petzold A."/>
            <person name="Susuki M."/>
            <person name="Suzuki K.-i.T."/>
            <person name="Hayashi T."/>
            <person name="Toyoda A."/>
            <person name="Oliveira C."/>
            <person name="Osipova E."/>
            <person name="Leigh N.D."/>
            <person name="Simon A."/>
            <person name="Yun M.H."/>
        </authorList>
    </citation>
    <scope>NUCLEOTIDE SEQUENCE</scope>
    <source>
        <strain evidence="2">20211129_DDA</strain>
        <tissue evidence="2">Liver</tissue>
    </source>
</reference>
<dbReference type="EMBL" id="JANPWB010000012">
    <property type="protein sequence ID" value="KAJ1116708.1"/>
    <property type="molecule type" value="Genomic_DNA"/>
</dbReference>
<dbReference type="Proteomes" id="UP001066276">
    <property type="component" value="Chromosome 8"/>
</dbReference>
<proteinExistence type="predicted"/>
<feature type="signal peptide" evidence="1">
    <location>
        <begin position="1"/>
        <end position="22"/>
    </location>
</feature>
<evidence type="ECO:0000313" key="2">
    <source>
        <dbReference type="EMBL" id="KAJ1116708.1"/>
    </source>
</evidence>
<gene>
    <name evidence="2" type="ORF">NDU88_004914</name>
</gene>
<name>A0AAV7NKU1_PLEWA</name>
<keyword evidence="1" id="KW-0732">Signal</keyword>